<sequence length="248" mass="27499">MASELSRTLDEIVAQVGPTLRTAGFRKRGRTYNRTISPGFVHVVNFQLGRVIAPFDTLQIRGRGPNPYAYFAVNLGVFVAEAWRLESSRFGPEGPPIDDKKWISESDCQLRRRLSRPQDNRSVLRRFVGRRNGGESWPLGDASTVARLTTAITTDGFGWLARYPDRTALLAELEGRPPSSHETCGIGGPDHLLAVRMHLASGNTARAQAIFTDYVLHRRAHLGAEPHLGGHLERLSEYADEVGLSFPN</sequence>
<evidence type="ECO:0000313" key="2">
    <source>
        <dbReference type="Proteomes" id="UP000035088"/>
    </source>
</evidence>
<accession>G7H4T9</accession>
<dbReference type="Proteomes" id="UP000035088">
    <property type="component" value="Unassembled WGS sequence"/>
</dbReference>
<gene>
    <name evidence="1" type="ORF">GOARA_063_00630</name>
</gene>
<reference evidence="1 2" key="1">
    <citation type="submission" date="2011-11" db="EMBL/GenBank/DDBJ databases">
        <title>Whole genome shotgun sequence of Gordonia araii NBRC 100433.</title>
        <authorList>
            <person name="Yoshida Y."/>
            <person name="Hosoyama A."/>
            <person name="Tsuchikane K."/>
            <person name="Katsumata H."/>
            <person name="Yamazaki S."/>
            <person name="Fujita N."/>
        </authorList>
    </citation>
    <scope>NUCLEOTIDE SEQUENCE [LARGE SCALE GENOMIC DNA]</scope>
    <source>
        <strain evidence="1 2">NBRC 100433</strain>
    </source>
</reference>
<evidence type="ECO:0000313" key="1">
    <source>
        <dbReference type="EMBL" id="GAB10864.1"/>
    </source>
</evidence>
<keyword evidence="2" id="KW-1185">Reference proteome</keyword>
<protein>
    <recommendedName>
        <fullName evidence="3">DUF4304 domain-containing protein</fullName>
    </recommendedName>
</protein>
<dbReference type="AlphaFoldDB" id="G7H4T9"/>
<proteinExistence type="predicted"/>
<dbReference type="STRING" id="1073574.GOARA_063_00630"/>
<dbReference type="EMBL" id="BAEE01000063">
    <property type="protein sequence ID" value="GAB10864.1"/>
    <property type="molecule type" value="Genomic_DNA"/>
</dbReference>
<name>G7H4T9_9ACTN</name>
<organism evidence="1 2">
    <name type="scientific">Gordonia araii NBRC 100433</name>
    <dbReference type="NCBI Taxonomy" id="1073574"/>
    <lineage>
        <taxon>Bacteria</taxon>
        <taxon>Bacillati</taxon>
        <taxon>Actinomycetota</taxon>
        <taxon>Actinomycetes</taxon>
        <taxon>Mycobacteriales</taxon>
        <taxon>Gordoniaceae</taxon>
        <taxon>Gordonia</taxon>
    </lineage>
</organism>
<comment type="caution">
    <text evidence="1">The sequence shown here is derived from an EMBL/GenBank/DDBJ whole genome shotgun (WGS) entry which is preliminary data.</text>
</comment>
<evidence type="ECO:0008006" key="3">
    <source>
        <dbReference type="Google" id="ProtNLM"/>
    </source>
</evidence>
<dbReference type="RefSeq" id="WP_007322939.1">
    <property type="nucleotide sequence ID" value="NZ_BAEE01000063.1"/>
</dbReference>
<dbReference type="OrthoDB" id="5185005at2"/>